<protein>
    <submittedName>
        <fullName evidence="7">Dolichol-P-glucose synthetase</fullName>
    </submittedName>
</protein>
<dbReference type="PANTHER" id="PTHR39087">
    <property type="entry name" value="UPF0104 MEMBRANE PROTEIN MJ1595"/>
    <property type="match status" value="1"/>
</dbReference>
<feature type="transmembrane region" description="Helical" evidence="6">
    <location>
        <begin position="249"/>
        <end position="267"/>
    </location>
</feature>
<dbReference type="EMBL" id="CP027231">
    <property type="protein sequence ID" value="AVM53728.1"/>
    <property type="molecule type" value="Genomic_DNA"/>
</dbReference>
<keyword evidence="8" id="KW-1185">Reference proteome</keyword>
<accession>A0ABM6TA89</accession>
<feature type="transmembrane region" description="Helical" evidence="6">
    <location>
        <begin position="296"/>
        <end position="318"/>
    </location>
</feature>
<evidence type="ECO:0000256" key="3">
    <source>
        <dbReference type="ARBA" id="ARBA00022692"/>
    </source>
</evidence>
<gene>
    <name evidence="7" type="ORF">C4H11_13160</name>
</gene>
<dbReference type="PANTHER" id="PTHR39087:SF2">
    <property type="entry name" value="UPF0104 MEMBRANE PROTEIN MJ1595"/>
    <property type="match status" value="1"/>
</dbReference>
<dbReference type="RefSeq" id="WP_106042665.1">
    <property type="nucleotide sequence ID" value="NZ_CP027231.1"/>
</dbReference>
<evidence type="ECO:0000256" key="2">
    <source>
        <dbReference type="ARBA" id="ARBA00022475"/>
    </source>
</evidence>
<feature type="transmembrane region" description="Helical" evidence="6">
    <location>
        <begin position="127"/>
        <end position="149"/>
    </location>
</feature>
<sequence>MKKLMKKTLKVVLPILLGGFILYWVYRDFDFGKAKAVLLHTTNWWWMLFSLFFGIMSHVFRGWRWKQTLEPLNARPKTGDCVDAIFVSYAANLILPRLGEVSRCGVLAKYDNVSFAKSLGTVVTERLVDTLCILLITGIAFLLQMPVFFRFFEETGTKIPSLLHLVTSPWFYVALFCIIGVATLFHFLLRTLSFFEKVKGVVLNVWEGVMSLRKVRNIPLFILYTLLIWMCYFYHFYITFHCFTFTAHLGYSAGLVMFAGGTFAVIVPTPNGAGPWHFAIITMMMLYGINVTDAGVFALIVHGIQTLLVIVLGIWGWMHLSFTNRKSLPPHI</sequence>
<name>A0ABM6TA89_9BACE</name>
<evidence type="ECO:0000256" key="6">
    <source>
        <dbReference type="SAM" id="Phobius"/>
    </source>
</evidence>
<keyword evidence="3 6" id="KW-0812">Transmembrane</keyword>
<feature type="transmembrane region" description="Helical" evidence="6">
    <location>
        <begin position="169"/>
        <end position="189"/>
    </location>
</feature>
<reference evidence="7 8" key="1">
    <citation type="submission" date="2018-02" db="EMBL/GenBank/DDBJ databases">
        <authorList>
            <person name="Holder M.E."/>
            <person name="Ajami N.J."/>
            <person name="Petrosino J.F."/>
        </authorList>
    </citation>
    <scope>NUCLEOTIDE SEQUENCE [LARGE SCALE GENOMIC DNA]</scope>
    <source>
        <strain evidence="7 8">ATCC 33285</strain>
    </source>
</reference>
<feature type="transmembrane region" description="Helical" evidence="6">
    <location>
        <begin position="274"/>
        <end position="290"/>
    </location>
</feature>
<evidence type="ECO:0000313" key="8">
    <source>
        <dbReference type="Proteomes" id="UP000238304"/>
    </source>
</evidence>
<evidence type="ECO:0000256" key="5">
    <source>
        <dbReference type="ARBA" id="ARBA00023136"/>
    </source>
</evidence>
<dbReference type="InterPro" id="IPR022791">
    <property type="entry name" value="L-PG_synthase/AglD"/>
</dbReference>
<evidence type="ECO:0000256" key="4">
    <source>
        <dbReference type="ARBA" id="ARBA00022989"/>
    </source>
</evidence>
<proteinExistence type="predicted"/>
<dbReference type="Proteomes" id="UP000238304">
    <property type="component" value="Chromosome"/>
</dbReference>
<comment type="subcellular location">
    <subcellularLocation>
        <location evidence="1">Cell membrane</location>
        <topology evidence="1">Multi-pass membrane protein</topology>
    </subcellularLocation>
</comment>
<evidence type="ECO:0000256" key="1">
    <source>
        <dbReference type="ARBA" id="ARBA00004651"/>
    </source>
</evidence>
<organism evidence="7 8">
    <name type="scientific">Bacteroides zoogleoformans</name>
    <dbReference type="NCBI Taxonomy" id="28119"/>
    <lineage>
        <taxon>Bacteria</taxon>
        <taxon>Pseudomonadati</taxon>
        <taxon>Bacteroidota</taxon>
        <taxon>Bacteroidia</taxon>
        <taxon>Bacteroidales</taxon>
        <taxon>Bacteroidaceae</taxon>
        <taxon>Bacteroides</taxon>
    </lineage>
</organism>
<feature type="transmembrane region" description="Helical" evidence="6">
    <location>
        <begin position="43"/>
        <end position="60"/>
    </location>
</feature>
<dbReference type="NCBIfam" id="TIGR00374">
    <property type="entry name" value="flippase-like domain"/>
    <property type="match status" value="1"/>
</dbReference>
<evidence type="ECO:0000313" key="7">
    <source>
        <dbReference type="EMBL" id="AVM53728.1"/>
    </source>
</evidence>
<keyword evidence="5 6" id="KW-0472">Membrane</keyword>
<dbReference type="Pfam" id="PF03706">
    <property type="entry name" value="LPG_synthase_TM"/>
    <property type="match status" value="1"/>
</dbReference>
<feature type="transmembrane region" description="Helical" evidence="6">
    <location>
        <begin position="218"/>
        <end position="237"/>
    </location>
</feature>
<keyword evidence="4 6" id="KW-1133">Transmembrane helix</keyword>
<keyword evidence="2" id="KW-1003">Cell membrane</keyword>